<dbReference type="AlphaFoldDB" id="A0A087FWJ8"/>
<dbReference type="Proteomes" id="UP000029120">
    <property type="component" value="Unassembled WGS sequence"/>
</dbReference>
<keyword evidence="1" id="KW-1133">Transmembrane helix</keyword>
<keyword evidence="3" id="KW-1185">Reference proteome</keyword>
<dbReference type="Gramene" id="KFK22000">
    <property type="protein sequence ID" value="KFK22000"/>
    <property type="gene ID" value="AALP_AAs66564U000100"/>
</dbReference>
<reference evidence="3" key="1">
    <citation type="journal article" date="2015" name="Nat. Plants">
        <title>Genome expansion of Arabis alpina linked with retrotransposition and reduced symmetric DNA methylation.</title>
        <authorList>
            <person name="Willing E.M."/>
            <person name="Rawat V."/>
            <person name="Mandakova T."/>
            <person name="Maumus F."/>
            <person name="James G.V."/>
            <person name="Nordstroem K.J."/>
            <person name="Becker C."/>
            <person name="Warthmann N."/>
            <person name="Chica C."/>
            <person name="Szarzynska B."/>
            <person name="Zytnicki M."/>
            <person name="Albani M.C."/>
            <person name="Kiefer C."/>
            <person name="Bergonzi S."/>
            <person name="Castaings L."/>
            <person name="Mateos J.L."/>
            <person name="Berns M.C."/>
            <person name="Bujdoso N."/>
            <person name="Piofczyk T."/>
            <person name="de Lorenzo L."/>
            <person name="Barrero-Sicilia C."/>
            <person name="Mateos I."/>
            <person name="Piednoel M."/>
            <person name="Hagmann J."/>
            <person name="Chen-Min-Tao R."/>
            <person name="Iglesias-Fernandez R."/>
            <person name="Schuster S.C."/>
            <person name="Alonso-Blanco C."/>
            <person name="Roudier F."/>
            <person name="Carbonero P."/>
            <person name="Paz-Ares J."/>
            <person name="Davis S.J."/>
            <person name="Pecinka A."/>
            <person name="Quesneville H."/>
            <person name="Colot V."/>
            <person name="Lysak M.A."/>
            <person name="Weigel D."/>
            <person name="Coupland G."/>
            <person name="Schneeberger K."/>
        </authorList>
    </citation>
    <scope>NUCLEOTIDE SEQUENCE [LARGE SCALE GENOMIC DNA]</scope>
    <source>
        <strain evidence="3">cv. Pajares</strain>
    </source>
</reference>
<organism evidence="2 3">
    <name type="scientific">Arabis alpina</name>
    <name type="common">Alpine rock-cress</name>
    <dbReference type="NCBI Taxonomy" id="50452"/>
    <lineage>
        <taxon>Eukaryota</taxon>
        <taxon>Viridiplantae</taxon>
        <taxon>Streptophyta</taxon>
        <taxon>Embryophyta</taxon>
        <taxon>Tracheophyta</taxon>
        <taxon>Spermatophyta</taxon>
        <taxon>Magnoliopsida</taxon>
        <taxon>eudicotyledons</taxon>
        <taxon>Gunneridae</taxon>
        <taxon>Pentapetalae</taxon>
        <taxon>rosids</taxon>
        <taxon>malvids</taxon>
        <taxon>Brassicales</taxon>
        <taxon>Brassicaceae</taxon>
        <taxon>Arabideae</taxon>
        <taxon>Arabis</taxon>
    </lineage>
</organism>
<keyword evidence="1" id="KW-0472">Membrane</keyword>
<feature type="non-terminal residue" evidence="2">
    <location>
        <position position="1"/>
    </location>
</feature>
<protein>
    <submittedName>
        <fullName evidence="2">Uncharacterized protein</fullName>
    </submittedName>
</protein>
<gene>
    <name evidence="2" type="ORF">AALP_AAs66564U000100</name>
</gene>
<accession>A0A087FWJ8</accession>
<proteinExistence type="predicted"/>
<sequence length="51" mass="5754">SFSGRRVWASIATASVRLGFFFFLLCFSAVWFEEAKVLDLVMGFEISDLVS</sequence>
<evidence type="ECO:0000313" key="3">
    <source>
        <dbReference type="Proteomes" id="UP000029120"/>
    </source>
</evidence>
<dbReference type="EMBL" id="KL993799">
    <property type="protein sequence ID" value="KFK22000.1"/>
    <property type="molecule type" value="Genomic_DNA"/>
</dbReference>
<evidence type="ECO:0000256" key="1">
    <source>
        <dbReference type="SAM" id="Phobius"/>
    </source>
</evidence>
<name>A0A087FWJ8_ARAAL</name>
<keyword evidence="1" id="KW-0812">Transmembrane</keyword>
<feature type="transmembrane region" description="Helical" evidence="1">
    <location>
        <begin position="7"/>
        <end position="32"/>
    </location>
</feature>
<evidence type="ECO:0000313" key="2">
    <source>
        <dbReference type="EMBL" id="KFK22000.1"/>
    </source>
</evidence>